<dbReference type="InterPro" id="IPR020843">
    <property type="entry name" value="ER"/>
</dbReference>
<dbReference type="Gene3D" id="3.40.50.720">
    <property type="entry name" value="NAD(P)-binding Rossmann-like Domain"/>
    <property type="match status" value="1"/>
</dbReference>
<name>A0A936NFF5_9ACTN</name>
<evidence type="ECO:0000256" key="7">
    <source>
        <dbReference type="ARBA" id="ARBA00049164"/>
    </source>
</evidence>
<evidence type="ECO:0000256" key="10">
    <source>
        <dbReference type="SAM" id="MobiDB-lite"/>
    </source>
</evidence>
<keyword evidence="5 9" id="KW-0862">Zinc</keyword>
<gene>
    <name evidence="12" type="ORF">IPN02_16545</name>
</gene>
<comment type="catalytic activity">
    <reaction evidence="7">
        <text>a secondary alcohol + NAD(+) = a ketone + NADH + H(+)</text>
        <dbReference type="Rhea" id="RHEA:10740"/>
        <dbReference type="ChEBI" id="CHEBI:15378"/>
        <dbReference type="ChEBI" id="CHEBI:17087"/>
        <dbReference type="ChEBI" id="CHEBI:35681"/>
        <dbReference type="ChEBI" id="CHEBI:57540"/>
        <dbReference type="ChEBI" id="CHEBI:57945"/>
        <dbReference type="EC" id="1.1.1.1"/>
    </reaction>
</comment>
<evidence type="ECO:0000256" key="1">
    <source>
        <dbReference type="ARBA" id="ARBA00001947"/>
    </source>
</evidence>
<dbReference type="Pfam" id="PF08240">
    <property type="entry name" value="ADH_N"/>
    <property type="match status" value="1"/>
</dbReference>
<evidence type="ECO:0000256" key="8">
    <source>
        <dbReference type="ARBA" id="ARBA00049243"/>
    </source>
</evidence>
<comment type="cofactor">
    <cofactor evidence="1 9">
        <name>Zn(2+)</name>
        <dbReference type="ChEBI" id="CHEBI:29105"/>
    </cofactor>
</comment>
<feature type="compositionally biased region" description="Basic and acidic residues" evidence="10">
    <location>
        <begin position="9"/>
        <end position="19"/>
    </location>
</feature>
<keyword evidence="6" id="KW-0560">Oxidoreductase</keyword>
<dbReference type="PROSITE" id="PS00059">
    <property type="entry name" value="ADH_ZINC"/>
    <property type="match status" value="1"/>
</dbReference>
<feature type="region of interest" description="Disordered" evidence="10">
    <location>
        <begin position="1"/>
        <end position="24"/>
    </location>
</feature>
<dbReference type="InterPro" id="IPR036291">
    <property type="entry name" value="NAD(P)-bd_dom_sf"/>
</dbReference>
<accession>A0A936NFF5</accession>
<dbReference type="GO" id="GO:0004022">
    <property type="term" value="F:alcohol dehydrogenase (NAD+) activity"/>
    <property type="evidence" value="ECO:0007669"/>
    <property type="project" value="UniProtKB-EC"/>
</dbReference>
<evidence type="ECO:0000313" key="12">
    <source>
        <dbReference type="EMBL" id="MBK9298403.1"/>
    </source>
</evidence>
<dbReference type="PANTHER" id="PTHR42940:SF8">
    <property type="entry name" value="VACUOLAR PROTEIN SORTING-ASSOCIATED PROTEIN 11"/>
    <property type="match status" value="1"/>
</dbReference>
<dbReference type="AlphaFoldDB" id="A0A936NFF5"/>
<dbReference type="SUPFAM" id="SSF51735">
    <property type="entry name" value="NAD(P)-binding Rossmann-fold domains"/>
    <property type="match status" value="1"/>
</dbReference>
<dbReference type="CDD" id="cd05284">
    <property type="entry name" value="arabinose_DH_like"/>
    <property type="match status" value="1"/>
</dbReference>
<comment type="caution">
    <text evidence="12">The sequence shown here is derived from an EMBL/GenBank/DDBJ whole genome shotgun (WGS) entry which is preliminary data.</text>
</comment>
<evidence type="ECO:0000256" key="6">
    <source>
        <dbReference type="ARBA" id="ARBA00023002"/>
    </source>
</evidence>
<comment type="catalytic activity">
    <reaction evidence="8">
        <text>a primary alcohol + NAD(+) = an aldehyde + NADH + H(+)</text>
        <dbReference type="Rhea" id="RHEA:10736"/>
        <dbReference type="ChEBI" id="CHEBI:15378"/>
        <dbReference type="ChEBI" id="CHEBI:15734"/>
        <dbReference type="ChEBI" id="CHEBI:17478"/>
        <dbReference type="ChEBI" id="CHEBI:57540"/>
        <dbReference type="ChEBI" id="CHEBI:57945"/>
        <dbReference type="EC" id="1.1.1.1"/>
    </reaction>
</comment>
<dbReference type="InterPro" id="IPR013154">
    <property type="entry name" value="ADH-like_N"/>
</dbReference>
<feature type="domain" description="Enoyl reductase (ER)" evidence="11">
    <location>
        <begin position="2"/>
        <end position="343"/>
    </location>
</feature>
<evidence type="ECO:0000256" key="3">
    <source>
        <dbReference type="ARBA" id="ARBA00013190"/>
    </source>
</evidence>
<evidence type="ECO:0000256" key="4">
    <source>
        <dbReference type="ARBA" id="ARBA00022723"/>
    </source>
</evidence>
<organism evidence="12 13">
    <name type="scientific">Candidatus Neomicrothrix subdominans</name>
    <dbReference type="NCBI Taxonomy" id="2954438"/>
    <lineage>
        <taxon>Bacteria</taxon>
        <taxon>Bacillati</taxon>
        <taxon>Actinomycetota</taxon>
        <taxon>Acidimicrobiia</taxon>
        <taxon>Acidimicrobiales</taxon>
        <taxon>Microthrixaceae</taxon>
        <taxon>Candidatus Neomicrothrix</taxon>
    </lineage>
</organism>
<dbReference type="Pfam" id="PF00107">
    <property type="entry name" value="ADH_zinc_N"/>
    <property type="match status" value="1"/>
</dbReference>
<evidence type="ECO:0000256" key="5">
    <source>
        <dbReference type="ARBA" id="ARBA00022833"/>
    </source>
</evidence>
<dbReference type="PANTHER" id="PTHR42940">
    <property type="entry name" value="ALCOHOL DEHYDROGENASE 1-RELATED"/>
    <property type="match status" value="1"/>
</dbReference>
<evidence type="ECO:0000256" key="9">
    <source>
        <dbReference type="RuleBase" id="RU361277"/>
    </source>
</evidence>
<sequence length="346" mass="36167">MDAVQLTQWKHDPEVRDVPEPEPGPGQVLVRVGGAGLCHSDLHLIHDFESGMVPFEPPFTLGHENAGWVEALGAGVSRLEVGQPVAVYGPTGCGQCRRCIQGLENYCERQGELTSMAAGLGTDGGMARYMLVEDPRHLLPLGDLDPVQAAPLTDAALTPYHAIKRSLGLLVPGSSVVVIGVGGLGYMGVQLLEVLTGATVIAVDTRRSALDMAASAGAEHTVTAGESAAPEIAELTGGKGADVVLDFVGNEATMQLAVASGRSLGHITIVGIGGGSYPFSFFTVPYEASLASTYWGSISELIEVLELAERGLIRAEVERVPIAEVPAAYERLARGDVNGRLVAVPE</sequence>
<dbReference type="GO" id="GO:0008270">
    <property type="term" value="F:zinc ion binding"/>
    <property type="evidence" value="ECO:0007669"/>
    <property type="project" value="InterPro"/>
</dbReference>
<comment type="similarity">
    <text evidence="2 9">Belongs to the zinc-containing alcohol dehydrogenase family.</text>
</comment>
<proteinExistence type="inferred from homology"/>
<dbReference type="SUPFAM" id="SSF50129">
    <property type="entry name" value="GroES-like"/>
    <property type="match status" value="1"/>
</dbReference>
<dbReference type="Proteomes" id="UP000727993">
    <property type="component" value="Unassembled WGS sequence"/>
</dbReference>
<evidence type="ECO:0000313" key="13">
    <source>
        <dbReference type="Proteomes" id="UP000727993"/>
    </source>
</evidence>
<dbReference type="InterPro" id="IPR013149">
    <property type="entry name" value="ADH-like_C"/>
</dbReference>
<protein>
    <recommendedName>
        <fullName evidence="3">alcohol dehydrogenase</fullName>
        <ecNumber evidence="3">1.1.1.1</ecNumber>
    </recommendedName>
</protein>
<dbReference type="EC" id="1.1.1.1" evidence="3"/>
<dbReference type="Gene3D" id="3.90.180.10">
    <property type="entry name" value="Medium-chain alcohol dehydrogenases, catalytic domain"/>
    <property type="match status" value="1"/>
</dbReference>
<reference evidence="12 13" key="1">
    <citation type="submission" date="2020-10" db="EMBL/GenBank/DDBJ databases">
        <title>Connecting structure to function with the recovery of over 1000 high-quality activated sludge metagenome-assembled genomes encoding full-length rRNA genes using long-read sequencing.</title>
        <authorList>
            <person name="Singleton C.M."/>
            <person name="Petriglieri F."/>
            <person name="Kristensen J.M."/>
            <person name="Kirkegaard R.H."/>
            <person name="Michaelsen T.Y."/>
            <person name="Andersen M.H."/>
            <person name="Karst S.M."/>
            <person name="Dueholm M.S."/>
            <person name="Nielsen P.H."/>
            <person name="Albertsen M."/>
        </authorList>
    </citation>
    <scope>NUCLEOTIDE SEQUENCE [LARGE SCALE GENOMIC DNA]</scope>
    <source>
        <strain evidence="12">Lyne_18-Q3-R50-59_MAXAC.006</strain>
    </source>
</reference>
<evidence type="ECO:0000256" key="2">
    <source>
        <dbReference type="ARBA" id="ARBA00008072"/>
    </source>
</evidence>
<dbReference type="SMART" id="SM00829">
    <property type="entry name" value="PKS_ER"/>
    <property type="match status" value="1"/>
</dbReference>
<dbReference type="InterPro" id="IPR002328">
    <property type="entry name" value="ADH_Zn_CS"/>
</dbReference>
<dbReference type="EMBL" id="JADJZA010000009">
    <property type="protein sequence ID" value="MBK9298403.1"/>
    <property type="molecule type" value="Genomic_DNA"/>
</dbReference>
<dbReference type="InterPro" id="IPR011032">
    <property type="entry name" value="GroES-like_sf"/>
</dbReference>
<keyword evidence="4 9" id="KW-0479">Metal-binding</keyword>
<evidence type="ECO:0000259" key="11">
    <source>
        <dbReference type="SMART" id="SM00829"/>
    </source>
</evidence>